<gene>
    <name evidence="1" type="ORF">TPAB3V08_LOCUS14333</name>
</gene>
<feature type="non-terminal residue" evidence="1">
    <location>
        <position position="96"/>
    </location>
</feature>
<organism evidence="1 2">
    <name type="scientific">Timema podura</name>
    <name type="common">Walking stick</name>
    <dbReference type="NCBI Taxonomy" id="61482"/>
    <lineage>
        <taxon>Eukaryota</taxon>
        <taxon>Metazoa</taxon>
        <taxon>Ecdysozoa</taxon>
        <taxon>Arthropoda</taxon>
        <taxon>Hexapoda</taxon>
        <taxon>Insecta</taxon>
        <taxon>Pterygota</taxon>
        <taxon>Neoptera</taxon>
        <taxon>Polyneoptera</taxon>
        <taxon>Phasmatodea</taxon>
        <taxon>Timematodea</taxon>
        <taxon>Timematoidea</taxon>
        <taxon>Timematidae</taxon>
        <taxon>Timema</taxon>
    </lineage>
</organism>
<dbReference type="InterPro" id="IPR053207">
    <property type="entry name" value="Non-NMDA_GluR_Accessory"/>
</dbReference>
<comment type="caution">
    <text evidence="1">The sequence shown here is derived from an EMBL/GenBank/DDBJ whole genome shotgun (WGS) entry which is preliminary data.</text>
</comment>
<sequence length="96" mass="11280">SSLYYWAHYDFFNNTRYGERVPATACDEVFPSWKSSKGWFRSPLNTLVYKRSDPTEDVKCLYRFVTDKRIFARVILTIEAINFKNPPPYPTIFGAP</sequence>
<dbReference type="Proteomes" id="UP001153148">
    <property type="component" value="Unassembled WGS sequence"/>
</dbReference>
<protein>
    <submittedName>
        <fullName evidence="1">Uncharacterized protein</fullName>
    </submittedName>
</protein>
<dbReference type="PANTHER" id="PTHR47537:SF1">
    <property type="entry name" value="CUB DOMAIN-CONTAINING PROTEIN"/>
    <property type="match status" value="1"/>
</dbReference>
<name>A0ABN7PHZ7_TIMPD</name>
<keyword evidence="2" id="KW-1185">Reference proteome</keyword>
<proteinExistence type="predicted"/>
<reference evidence="1" key="1">
    <citation type="submission" date="2021-03" db="EMBL/GenBank/DDBJ databases">
        <authorList>
            <person name="Tran Van P."/>
        </authorList>
    </citation>
    <scope>NUCLEOTIDE SEQUENCE</scope>
</reference>
<dbReference type="PANTHER" id="PTHR47537">
    <property type="entry name" value="CUBILIN"/>
    <property type="match status" value="1"/>
</dbReference>
<feature type="non-terminal residue" evidence="1">
    <location>
        <position position="1"/>
    </location>
</feature>
<evidence type="ECO:0000313" key="2">
    <source>
        <dbReference type="Proteomes" id="UP001153148"/>
    </source>
</evidence>
<dbReference type="EMBL" id="CAJPIN010068190">
    <property type="protein sequence ID" value="CAG2067390.1"/>
    <property type="molecule type" value="Genomic_DNA"/>
</dbReference>
<accession>A0ABN7PHZ7</accession>
<evidence type="ECO:0000313" key="1">
    <source>
        <dbReference type="EMBL" id="CAG2067390.1"/>
    </source>
</evidence>